<proteinExistence type="predicted"/>
<dbReference type="Proteomes" id="UP001302321">
    <property type="component" value="Unassembled WGS sequence"/>
</dbReference>
<keyword evidence="2" id="KW-1185">Reference proteome</keyword>
<evidence type="ECO:0000313" key="2">
    <source>
        <dbReference type="Proteomes" id="UP001302321"/>
    </source>
</evidence>
<accession>A0AAN6WEE8</accession>
<evidence type="ECO:0000313" key="1">
    <source>
        <dbReference type="EMBL" id="KAK4180345.1"/>
    </source>
</evidence>
<reference evidence="1" key="2">
    <citation type="submission" date="2023-05" db="EMBL/GenBank/DDBJ databases">
        <authorList>
            <consortium name="Lawrence Berkeley National Laboratory"/>
            <person name="Steindorff A."/>
            <person name="Hensen N."/>
            <person name="Bonometti L."/>
            <person name="Westerberg I."/>
            <person name="Brannstrom I.O."/>
            <person name="Guillou S."/>
            <person name="Cros-Aarteil S."/>
            <person name="Calhoun S."/>
            <person name="Haridas S."/>
            <person name="Kuo A."/>
            <person name="Mondo S."/>
            <person name="Pangilinan J."/>
            <person name="Riley R."/>
            <person name="Labutti K."/>
            <person name="Andreopoulos B."/>
            <person name="Lipzen A."/>
            <person name="Chen C."/>
            <person name="Yanf M."/>
            <person name="Daum C."/>
            <person name="Ng V."/>
            <person name="Clum A."/>
            <person name="Ohm R."/>
            <person name="Martin F."/>
            <person name="Silar P."/>
            <person name="Natvig D."/>
            <person name="Lalanne C."/>
            <person name="Gautier V."/>
            <person name="Ament-Velasquez S.L."/>
            <person name="Kruys A."/>
            <person name="Hutchinson M.I."/>
            <person name="Powell A.J."/>
            <person name="Barry K."/>
            <person name="Miller A.N."/>
            <person name="Grigoriev I.V."/>
            <person name="Debuchy R."/>
            <person name="Gladieux P."/>
            <person name="Thoren M.H."/>
            <person name="Johannesson H."/>
        </authorList>
    </citation>
    <scope>NUCLEOTIDE SEQUENCE</scope>
    <source>
        <strain evidence="1">CBS 892.96</strain>
    </source>
</reference>
<protein>
    <submittedName>
        <fullName evidence="1">Uncharacterized protein</fullName>
    </submittedName>
</protein>
<comment type="caution">
    <text evidence="1">The sequence shown here is derived from an EMBL/GenBank/DDBJ whole genome shotgun (WGS) entry which is preliminary data.</text>
</comment>
<dbReference type="AlphaFoldDB" id="A0AAN6WEE8"/>
<gene>
    <name evidence="1" type="ORF">QBC36DRAFT_320387</name>
</gene>
<organism evidence="1 2">
    <name type="scientific">Triangularia setosa</name>
    <dbReference type="NCBI Taxonomy" id="2587417"/>
    <lineage>
        <taxon>Eukaryota</taxon>
        <taxon>Fungi</taxon>
        <taxon>Dikarya</taxon>
        <taxon>Ascomycota</taxon>
        <taxon>Pezizomycotina</taxon>
        <taxon>Sordariomycetes</taxon>
        <taxon>Sordariomycetidae</taxon>
        <taxon>Sordariales</taxon>
        <taxon>Podosporaceae</taxon>
        <taxon>Triangularia</taxon>
    </lineage>
</organism>
<sequence>MTLEYVFLYNYIYCRCFQPYRSEIDGGRFICKFLYLRDASHSHYADSDHLDPTQDSTEEFISLNQTLCAAVEAFQTMFLAEPIVPRPHEPSSESGCRENIARDNRPRPRYLLQHLFKALLLVVPRFVASTSRRQKSEACPFFFCFFLFGGELG</sequence>
<dbReference type="EMBL" id="MU866100">
    <property type="protein sequence ID" value="KAK4180345.1"/>
    <property type="molecule type" value="Genomic_DNA"/>
</dbReference>
<reference evidence="1" key="1">
    <citation type="journal article" date="2023" name="Mol. Phylogenet. Evol.">
        <title>Genome-scale phylogeny and comparative genomics of the fungal order Sordariales.</title>
        <authorList>
            <person name="Hensen N."/>
            <person name="Bonometti L."/>
            <person name="Westerberg I."/>
            <person name="Brannstrom I.O."/>
            <person name="Guillou S."/>
            <person name="Cros-Aarteil S."/>
            <person name="Calhoun S."/>
            <person name="Haridas S."/>
            <person name="Kuo A."/>
            <person name="Mondo S."/>
            <person name="Pangilinan J."/>
            <person name="Riley R."/>
            <person name="LaButti K."/>
            <person name="Andreopoulos B."/>
            <person name="Lipzen A."/>
            <person name="Chen C."/>
            <person name="Yan M."/>
            <person name="Daum C."/>
            <person name="Ng V."/>
            <person name="Clum A."/>
            <person name="Steindorff A."/>
            <person name="Ohm R.A."/>
            <person name="Martin F."/>
            <person name="Silar P."/>
            <person name="Natvig D.O."/>
            <person name="Lalanne C."/>
            <person name="Gautier V."/>
            <person name="Ament-Velasquez S.L."/>
            <person name="Kruys A."/>
            <person name="Hutchinson M.I."/>
            <person name="Powell A.J."/>
            <person name="Barry K."/>
            <person name="Miller A.N."/>
            <person name="Grigoriev I.V."/>
            <person name="Debuchy R."/>
            <person name="Gladieux P."/>
            <person name="Hiltunen Thoren M."/>
            <person name="Johannesson H."/>
        </authorList>
    </citation>
    <scope>NUCLEOTIDE SEQUENCE</scope>
    <source>
        <strain evidence="1">CBS 892.96</strain>
    </source>
</reference>
<name>A0AAN6WEE8_9PEZI</name>